<dbReference type="Pfam" id="PF02153">
    <property type="entry name" value="PDH_N"/>
    <property type="match status" value="1"/>
</dbReference>
<protein>
    <submittedName>
        <fullName evidence="3">Prephenate dehydrogenase</fullName>
        <ecNumber evidence="3">1.3.1.12</ecNumber>
    </submittedName>
</protein>
<dbReference type="NCBIfam" id="NF006307">
    <property type="entry name" value="PRK08507.1"/>
    <property type="match status" value="1"/>
</dbReference>
<dbReference type="InterPro" id="IPR050812">
    <property type="entry name" value="Preph/Arog_dehydrog"/>
</dbReference>
<dbReference type="EC" id="1.3.1.12" evidence="3"/>
<evidence type="ECO:0000259" key="2">
    <source>
        <dbReference type="PROSITE" id="PS51176"/>
    </source>
</evidence>
<dbReference type="PANTHER" id="PTHR21363:SF0">
    <property type="entry name" value="PREPHENATE DEHYDROGENASE [NADP(+)]"/>
    <property type="match status" value="1"/>
</dbReference>
<reference evidence="3" key="1">
    <citation type="submission" date="2023-06" db="EMBL/GenBank/DDBJ databases">
        <title>Genomic of Agaribacillus aureum.</title>
        <authorList>
            <person name="Wang G."/>
        </authorList>
    </citation>
    <scope>NUCLEOTIDE SEQUENCE</scope>
    <source>
        <strain evidence="3">BMA12</strain>
    </source>
</reference>
<dbReference type="InterPro" id="IPR046826">
    <property type="entry name" value="PDH_N"/>
</dbReference>
<dbReference type="Gene3D" id="1.10.3660.10">
    <property type="entry name" value="6-phosphogluconate dehydrogenase C-terminal like domain"/>
    <property type="match status" value="1"/>
</dbReference>
<dbReference type="GO" id="GO:0008977">
    <property type="term" value="F:prephenate dehydrogenase (NAD+) activity"/>
    <property type="evidence" value="ECO:0007669"/>
    <property type="project" value="UniProtKB-EC"/>
</dbReference>
<dbReference type="PROSITE" id="PS51176">
    <property type="entry name" value="PDH_ADH"/>
    <property type="match status" value="1"/>
</dbReference>
<accession>A0ABT8LBY7</accession>
<dbReference type="Pfam" id="PF20463">
    <property type="entry name" value="PDH_C"/>
    <property type="match status" value="1"/>
</dbReference>
<organism evidence="3 4">
    <name type="scientific">Agaribacillus aureus</name>
    <dbReference type="NCBI Taxonomy" id="3051825"/>
    <lineage>
        <taxon>Bacteria</taxon>
        <taxon>Pseudomonadati</taxon>
        <taxon>Bacteroidota</taxon>
        <taxon>Cytophagia</taxon>
        <taxon>Cytophagales</taxon>
        <taxon>Splendidivirgaceae</taxon>
        <taxon>Agaribacillus</taxon>
    </lineage>
</organism>
<dbReference type="EMBL" id="JAUJEB010000004">
    <property type="protein sequence ID" value="MDN5213876.1"/>
    <property type="molecule type" value="Genomic_DNA"/>
</dbReference>
<evidence type="ECO:0000313" key="4">
    <source>
        <dbReference type="Proteomes" id="UP001172083"/>
    </source>
</evidence>
<dbReference type="InterPro" id="IPR003099">
    <property type="entry name" value="Prephen_DH"/>
</dbReference>
<name>A0ABT8LBY7_9BACT</name>
<dbReference type="InterPro" id="IPR036291">
    <property type="entry name" value="NAD(P)-bd_dom_sf"/>
</dbReference>
<evidence type="ECO:0000313" key="3">
    <source>
        <dbReference type="EMBL" id="MDN5213876.1"/>
    </source>
</evidence>
<keyword evidence="4" id="KW-1185">Reference proteome</keyword>
<proteinExistence type="predicted"/>
<dbReference type="PANTHER" id="PTHR21363">
    <property type="entry name" value="PREPHENATE DEHYDROGENASE"/>
    <property type="match status" value="1"/>
</dbReference>
<gene>
    <name evidence="3" type="ORF">QQ020_17510</name>
</gene>
<evidence type="ECO:0000256" key="1">
    <source>
        <dbReference type="ARBA" id="ARBA00023002"/>
    </source>
</evidence>
<dbReference type="InterPro" id="IPR046825">
    <property type="entry name" value="PDH_C"/>
</dbReference>
<dbReference type="InterPro" id="IPR008927">
    <property type="entry name" value="6-PGluconate_DH-like_C_sf"/>
</dbReference>
<keyword evidence="1 3" id="KW-0560">Oxidoreductase</keyword>
<dbReference type="RefSeq" id="WP_346759215.1">
    <property type="nucleotide sequence ID" value="NZ_JAUJEB010000004.1"/>
</dbReference>
<sequence>MRVAIAGIGLIGGSLALSLKRNGFAAEVIGVDTNETHCQKALALGIVDSIQPLEAAVDMADIIILAIPVDASISVLPGILDQINDHQIVVDMGSTKKDICQAIHDHPKRARFVASHPIAGTENNGPEAAFATLFLDKVGIICDRELSDAKALGVIEKLYKSLFMRLTYMESAEHDRHIAYVSHLSHITSFTLGLTVLEVEKDEKNIFDMAGSGFASTARLAKSSPAMWAPIFDQNAKNLSKVLTAYIKNLEMFKHLIDTGDRDKVFELMEEANDIRRILNGIELNENNKIKI</sequence>
<dbReference type="SUPFAM" id="SSF51735">
    <property type="entry name" value="NAD(P)-binding Rossmann-fold domains"/>
    <property type="match status" value="1"/>
</dbReference>
<feature type="domain" description="Prephenate/arogenate dehydrogenase" evidence="2">
    <location>
        <begin position="1"/>
        <end position="287"/>
    </location>
</feature>
<dbReference type="SUPFAM" id="SSF48179">
    <property type="entry name" value="6-phosphogluconate dehydrogenase C-terminal domain-like"/>
    <property type="match status" value="1"/>
</dbReference>
<dbReference type="Gene3D" id="3.40.50.720">
    <property type="entry name" value="NAD(P)-binding Rossmann-like Domain"/>
    <property type="match status" value="1"/>
</dbReference>
<comment type="caution">
    <text evidence="3">The sequence shown here is derived from an EMBL/GenBank/DDBJ whole genome shotgun (WGS) entry which is preliminary data.</text>
</comment>
<dbReference type="Proteomes" id="UP001172083">
    <property type="component" value="Unassembled WGS sequence"/>
</dbReference>